<evidence type="ECO:0000256" key="3">
    <source>
        <dbReference type="ARBA" id="ARBA00023125"/>
    </source>
</evidence>
<evidence type="ECO:0000256" key="2">
    <source>
        <dbReference type="ARBA" id="ARBA00023067"/>
    </source>
</evidence>
<dbReference type="CDD" id="cd13836">
    <property type="entry name" value="IHF_B"/>
    <property type="match status" value="1"/>
</dbReference>
<dbReference type="SMART" id="SM00411">
    <property type="entry name" value="BHL"/>
    <property type="match status" value="1"/>
</dbReference>
<comment type="caution">
    <text evidence="5">The sequence shown here is derived from an EMBL/GenBank/DDBJ whole genome shotgun (WGS) entry which is preliminary data.</text>
</comment>
<dbReference type="EMBL" id="BAAAFH010000003">
    <property type="protein sequence ID" value="GAA0874290.1"/>
    <property type="molecule type" value="Genomic_DNA"/>
</dbReference>
<keyword evidence="2" id="KW-0226">DNA condensation</keyword>
<dbReference type="Gene3D" id="4.10.520.10">
    <property type="entry name" value="IHF-like DNA-binding proteins"/>
    <property type="match status" value="1"/>
</dbReference>
<dbReference type="PANTHER" id="PTHR33175:SF3">
    <property type="entry name" value="DNA-BINDING PROTEIN HU-BETA"/>
    <property type="match status" value="1"/>
</dbReference>
<evidence type="ECO:0000313" key="6">
    <source>
        <dbReference type="Proteomes" id="UP001501126"/>
    </source>
</evidence>
<evidence type="ECO:0000256" key="4">
    <source>
        <dbReference type="RuleBase" id="RU003939"/>
    </source>
</evidence>
<dbReference type="Pfam" id="PF00216">
    <property type="entry name" value="Bac_DNA_binding"/>
    <property type="match status" value="1"/>
</dbReference>
<evidence type="ECO:0000313" key="5">
    <source>
        <dbReference type="EMBL" id="GAA0874290.1"/>
    </source>
</evidence>
<dbReference type="RefSeq" id="WP_343785189.1">
    <property type="nucleotide sequence ID" value="NZ_BAAAFH010000003.1"/>
</dbReference>
<dbReference type="GO" id="GO:0003677">
    <property type="term" value="F:DNA binding"/>
    <property type="evidence" value="ECO:0007669"/>
    <property type="project" value="UniProtKB-KW"/>
</dbReference>
<accession>A0ABN1MM29</accession>
<dbReference type="PRINTS" id="PR01727">
    <property type="entry name" value="DNABINDINGHU"/>
</dbReference>
<organism evidence="5 6">
    <name type="scientific">Wandonia haliotis</name>
    <dbReference type="NCBI Taxonomy" id="574963"/>
    <lineage>
        <taxon>Bacteria</taxon>
        <taxon>Pseudomonadati</taxon>
        <taxon>Bacteroidota</taxon>
        <taxon>Flavobacteriia</taxon>
        <taxon>Flavobacteriales</taxon>
        <taxon>Crocinitomicaceae</taxon>
        <taxon>Wandonia</taxon>
    </lineage>
</organism>
<evidence type="ECO:0000256" key="1">
    <source>
        <dbReference type="ARBA" id="ARBA00010529"/>
    </source>
</evidence>
<comment type="similarity">
    <text evidence="1 4">Belongs to the bacterial histone-like protein family.</text>
</comment>
<protein>
    <submittedName>
        <fullName evidence="5">HU family DNA-binding protein</fullName>
    </submittedName>
</protein>
<sequence>MTKADIVAEISEGTGLEKMETQKVVEAFMDSIKSSLSKGENVYLRGFGSFIVKERAEKTGRNISKNTTIIIPAHNIPAFKPAKTFVEEVKNNVKVK</sequence>
<reference evidence="5 6" key="1">
    <citation type="journal article" date="2019" name="Int. J. Syst. Evol. Microbiol.">
        <title>The Global Catalogue of Microorganisms (GCM) 10K type strain sequencing project: providing services to taxonomists for standard genome sequencing and annotation.</title>
        <authorList>
            <consortium name="The Broad Institute Genomics Platform"/>
            <consortium name="The Broad Institute Genome Sequencing Center for Infectious Disease"/>
            <person name="Wu L."/>
            <person name="Ma J."/>
        </authorList>
    </citation>
    <scope>NUCLEOTIDE SEQUENCE [LARGE SCALE GENOMIC DNA]</scope>
    <source>
        <strain evidence="5 6">JCM 16083</strain>
    </source>
</reference>
<dbReference type="PANTHER" id="PTHR33175">
    <property type="entry name" value="DNA-BINDING PROTEIN HU"/>
    <property type="match status" value="1"/>
</dbReference>
<keyword evidence="6" id="KW-1185">Reference proteome</keyword>
<gene>
    <name evidence="5" type="ORF">GCM10009118_06980</name>
</gene>
<name>A0ABN1MM29_9FLAO</name>
<dbReference type="Proteomes" id="UP001501126">
    <property type="component" value="Unassembled WGS sequence"/>
</dbReference>
<dbReference type="SUPFAM" id="SSF47729">
    <property type="entry name" value="IHF-like DNA-binding proteins"/>
    <property type="match status" value="1"/>
</dbReference>
<dbReference type="InterPro" id="IPR010992">
    <property type="entry name" value="IHF-like_DNA-bd_dom_sf"/>
</dbReference>
<proteinExistence type="inferred from homology"/>
<keyword evidence="3 5" id="KW-0238">DNA-binding</keyword>
<dbReference type="InterPro" id="IPR000119">
    <property type="entry name" value="Hist_DNA-bd"/>
</dbReference>